<sequence length="85" mass="10058">MFSKIITFIQYKYYGYVYISKTKHSGAMLGIYFYIVSCLFLLTLSIILIKTMLTDKEKETIDYCENVNNKKEKLALHTLDDKKRL</sequence>
<gene>
    <name evidence="2" type="ORF">EVG15_08800</name>
</gene>
<keyword evidence="1" id="KW-0812">Transmembrane</keyword>
<comment type="caution">
    <text evidence="2">The sequence shown here is derived from an EMBL/GenBank/DDBJ whole genome shotgun (WGS) entry which is preliminary data.</text>
</comment>
<reference evidence="2 3" key="1">
    <citation type="journal article" date="2019" name="ISME J.">
        <title>Insights into ecological role of a new deltaproteobacterial order Candidatus Acidulodesulfobacterales by metagenomics and metatranscriptomics.</title>
        <authorList>
            <person name="Tan S."/>
            <person name="Liu J."/>
            <person name="Fang Y."/>
            <person name="Hedlund B.P."/>
            <person name="Lian Z.H."/>
            <person name="Huang L.Y."/>
            <person name="Li J.T."/>
            <person name="Huang L.N."/>
            <person name="Li W.J."/>
            <person name="Jiang H.C."/>
            <person name="Dong H.L."/>
            <person name="Shu W.S."/>
        </authorList>
    </citation>
    <scope>NUCLEOTIDE SEQUENCE [LARGE SCALE GENOMIC DNA]</scope>
    <source>
        <strain evidence="2">AP1</strain>
    </source>
</reference>
<accession>A0A519BKU2</accession>
<dbReference type="AlphaFoldDB" id="A0A519BKU2"/>
<keyword evidence="1" id="KW-1133">Transmembrane helix</keyword>
<dbReference type="EMBL" id="SGBB01000019">
    <property type="protein sequence ID" value="RZD17890.1"/>
    <property type="molecule type" value="Genomic_DNA"/>
</dbReference>
<keyword evidence="1" id="KW-0472">Membrane</keyword>
<evidence type="ECO:0000313" key="2">
    <source>
        <dbReference type="EMBL" id="RZD17890.1"/>
    </source>
</evidence>
<protein>
    <submittedName>
        <fullName evidence="2">Uncharacterized protein</fullName>
    </submittedName>
</protein>
<dbReference type="Proteomes" id="UP000319296">
    <property type="component" value="Unassembled WGS sequence"/>
</dbReference>
<name>A0A519BKU2_9DELT</name>
<evidence type="ECO:0000256" key="1">
    <source>
        <dbReference type="SAM" id="Phobius"/>
    </source>
</evidence>
<evidence type="ECO:0000313" key="3">
    <source>
        <dbReference type="Proteomes" id="UP000319296"/>
    </source>
</evidence>
<proteinExistence type="predicted"/>
<organism evidence="2 3">
    <name type="scientific">Candidatus Acididesulfobacter diazotrophicus</name>
    <dbReference type="NCBI Taxonomy" id="2597226"/>
    <lineage>
        <taxon>Bacteria</taxon>
        <taxon>Deltaproteobacteria</taxon>
        <taxon>Candidatus Acidulodesulfobacterales</taxon>
        <taxon>Candidatus Acididesulfobacter</taxon>
    </lineage>
</organism>
<feature type="transmembrane region" description="Helical" evidence="1">
    <location>
        <begin position="31"/>
        <end position="49"/>
    </location>
</feature>